<dbReference type="InterPro" id="IPR009199">
    <property type="entry name" value="PhoPQ-act_pathogen-rel_PqaA"/>
</dbReference>
<evidence type="ECO:0000313" key="1">
    <source>
        <dbReference type="Proteomes" id="UP000694888"/>
    </source>
</evidence>
<sequence length="407" mass="47190">MFLSTQVMDEYPAFDVKETTTPVWWHYMIVAVPDVVHNTNTSFIYLSDGDNLDLHYKPYPGDSFYDFVTMMAVTTGTVCVNLRNIPYAPVVFQDDPARANKTEDEIIAWTWWEFVSNRSDNPEWLLRLPMTKNAHHHFRSLGGWTFAFRDYYHMNFTDRLDDPRTKLMADIVDPFFRFPYGEVVWVCLFFQSSIAYSVCLLGHCILIISYFLSPLAAYRDLLTMPKYIITTGGDEFFIIDDSYYYLKDIPGENLLRTLANAEHLLILHRVSLFMGVRSFYMSVFQGNTSGELTMTCDTEPIAVVAEYAKTISKTRRDFRLFIADPVNPEKPFPQPVFWFKQNVQKLGNNRYSVIFDNPPEGWLAFHIHATFPGPDDSVFEFTTENMIIPNYLPFPDCHNDTCTGTLV</sequence>
<dbReference type="Pfam" id="PF10142">
    <property type="entry name" value="PhoPQ_related"/>
    <property type="match status" value="2"/>
</dbReference>
<protein>
    <submittedName>
        <fullName evidence="2">Autocrine proliferation repressor protein A</fullName>
    </submittedName>
</protein>
<name>A0ABM1W2A8_APLCA</name>
<evidence type="ECO:0000313" key="2">
    <source>
        <dbReference type="RefSeq" id="XP_035828801.1"/>
    </source>
</evidence>
<accession>A0ABM1W2A8</accession>
<dbReference type="RefSeq" id="XP_035828801.1">
    <property type="nucleotide sequence ID" value="XM_035972908.1"/>
</dbReference>
<dbReference type="Proteomes" id="UP000694888">
    <property type="component" value="Unplaced"/>
</dbReference>
<keyword evidence="1" id="KW-1185">Reference proteome</keyword>
<dbReference type="PANTHER" id="PTHR31497:SF0">
    <property type="entry name" value="AUTOCRINE PROLIFERATION REPRESSOR PROTEIN A"/>
    <property type="match status" value="1"/>
</dbReference>
<gene>
    <name evidence="2" type="primary">LOC101861774</name>
</gene>
<reference evidence="2" key="1">
    <citation type="submission" date="2025-08" db="UniProtKB">
        <authorList>
            <consortium name="RefSeq"/>
        </authorList>
    </citation>
    <scope>IDENTIFICATION</scope>
</reference>
<proteinExistence type="predicted"/>
<organism evidence="1 2">
    <name type="scientific">Aplysia californica</name>
    <name type="common">California sea hare</name>
    <dbReference type="NCBI Taxonomy" id="6500"/>
    <lineage>
        <taxon>Eukaryota</taxon>
        <taxon>Metazoa</taxon>
        <taxon>Spiralia</taxon>
        <taxon>Lophotrochozoa</taxon>
        <taxon>Mollusca</taxon>
        <taxon>Gastropoda</taxon>
        <taxon>Heterobranchia</taxon>
        <taxon>Euthyneura</taxon>
        <taxon>Tectipleura</taxon>
        <taxon>Aplysiida</taxon>
        <taxon>Aplysioidea</taxon>
        <taxon>Aplysiidae</taxon>
        <taxon>Aplysia</taxon>
    </lineage>
</organism>
<dbReference type="GeneID" id="101861774"/>
<dbReference type="PANTHER" id="PTHR31497">
    <property type="entry name" value="AUTOCRINE PROLIFERATION REPRESSOR PROTEIN A"/>
    <property type="match status" value="1"/>
</dbReference>